<dbReference type="AlphaFoldDB" id="A0A5B9QF17"/>
<dbReference type="Proteomes" id="UP000323917">
    <property type="component" value="Chromosome"/>
</dbReference>
<sequence length="114" mass="12986">MADTKENELRKVAKQCCDYFASRDIAVFKSEGEQFYRIWMAGHVMELHFAKLDNPFPFAADGGIYGGPVWCFAIRLADGRYCTETSGGDLSLMNRFDEALNRLLEDIQHLTQPN</sequence>
<dbReference type="RefSeq" id="WP_148074516.1">
    <property type="nucleotide sequence ID" value="NZ_CP042913.1"/>
</dbReference>
<evidence type="ECO:0000313" key="2">
    <source>
        <dbReference type="Proteomes" id="UP000323917"/>
    </source>
</evidence>
<gene>
    <name evidence="1" type="ORF">Pr1d_34210</name>
</gene>
<name>A0A5B9QF17_9BACT</name>
<dbReference type="KEGG" id="bgok:Pr1d_34210"/>
<protein>
    <submittedName>
        <fullName evidence="1">Uncharacterized protein</fullName>
    </submittedName>
</protein>
<proteinExistence type="predicted"/>
<dbReference type="EMBL" id="CP042913">
    <property type="protein sequence ID" value="QEG36112.1"/>
    <property type="molecule type" value="Genomic_DNA"/>
</dbReference>
<organism evidence="1 2">
    <name type="scientific">Bythopirellula goksoeyrii</name>
    <dbReference type="NCBI Taxonomy" id="1400387"/>
    <lineage>
        <taxon>Bacteria</taxon>
        <taxon>Pseudomonadati</taxon>
        <taxon>Planctomycetota</taxon>
        <taxon>Planctomycetia</taxon>
        <taxon>Pirellulales</taxon>
        <taxon>Lacipirellulaceae</taxon>
        <taxon>Bythopirellula</taxon>
    </lineage>
</organism>
<keyword evidence="2" id="KW-1185">Reference proteome</keyword>
<dbReference type="OrthoDB" id="9834083at2"/>
<evidence type="ECO:0000313" key="1">
    <source>
        <dbReference type="EMBL" id="QEG36112.1"/>
    </source>
</evidence>
<accession>A0A5B9QF17</accession>
<reference evidence="1 2" key="1">
    <citation type="submission" date="2019-08" db="EMBL/GenBank/DDBJ databases">
        <title>Deep-cultivation of Planctomycetes and their phenomic and genomic characterization uncovers novel biology.</title>
        <authorList>
            <person name="Wiegand S."/>
            <person name="Jogler M."/>
            <person name="Boedeker C."/>
            <person name="Pinto D."/>
            <person name="Vollmers J."/>
            <person name="Rivas-Marin E."/>
            <person name="Kohn T."/>
            <person name="Peeters S.H."/>
            <person name="Heuer A."/>
            <person name="Rast P."/>
            <person name="Oberbeckmann S."/>
            <person name="Bunk B."/>
            <person name="Jeske O."/>
            <person name="Meyerdierks A."/>
            <person name="Storesund J.E."/>
            <person name="Kallscheuer N."/>
            <person name="Luecker S."/>
            <person name="Lage O.M."/>
            <person name="Pohl T."/>
            <person name="Merkel B.J."/>
            <person name="Hornburger P."/>
            <person name="Mueller R.-W."/>
            <person name="Bruemmer F."/>
            <person name="Labrenz M."/>
            <person name="Spormann A.M."/>
            <person name="Op den Camp H."/>
            <person name="Overmann J."/>
            <person name="Amann R."/>
            <person name="Jetten M.S.M."/>
            <person name="Mascher T."/>
            <person name="Medema M.H."/>
            <person name="Devos D.P."/>
            <person name="Kaster A.-K."/>
            <person name="Ovreas L."/>
            <person name="Rohde M."/>
            <person name="Galperin M.Y."/>
            <person name="Jogler C."/>
        </authorList>
    </citation>
    <scope>NUCLEOTIDE SEQUENCE [LARGE SCALE GENOMIC DNA]</scope>
    <source>
        <strain evidence="1 2">Pr1d</strain>
    </source>
</reference>